<feature type="non-terminal residue" evidence="1">
    <location>
        <position position="1"/>
    </location>
</feature>
<dbReference type="EMBL" id="HACG01008459">
    <property type="protein sequence ID" value="CEK55324.1"/>
    <property type="molecule type" value="Transcribed_RNA"/>
</dbReference>
<feature type="non-terminal residue" evidence="1">
    <location>
        <position position="79"/>
    </location>
</feature>
<proteinExistence type="predicted"/>
<name>A0A0B6YGM8_9EUPU</name>
<accession>A0A0B6YGM8</accession>
<dbReference type="AlphaFoldDB" id="A0A0B6YGM8"/>
<sequence length="79" mass="9080">DYVISVITEITKSSILNNDTLRVGVMRQAPSNTGSVLPDIDLTNEWTQSNFKTQLDPHSRKTSVHLLFRRVRQNYFQST</sequence>
<reference evidence="1" key="1">
    <citation type="submission" date="2014-12" db="EMBL/GenBank/DDBJ databases">
        <title>Insight into the proteome of Arion vulgaris.</title>
        <authorList>
            <person name="Aradska J."/>
            <person name="Bulat T."/>
            <person name="Smidak R."/>
            <person name="Sarate P."/>
            <person name="Gangsoo J."/>
            <person name="Sialana F."/>
            <person name="Bilban M."/>
            <person name="Lubec G."/>
        </authorList>
    </citation>
    <scope>NUCLEOTIDE SEQUENCE</scope>
    <source>
        <tissue evidence="1">Skin</tissue>
    </source>
</reference>
<gene>
    <name evidence="1" type="primary">ORF24923</name>
</gene>
<evidence type="ECO:0000313" key="1">
    <source>
        <dbReference type="EMBL" id="CEK55324.1"/>
    </source>
</evidence>
<organism evidence="1">
    <name type="scientific">Arion vulgaris</name>
    <dbReference type="NCBI Taxonomy" id="1028688"/>
    <lineage>
        <taxon>Eukaryota</taxon>
        <taxon>Metazoa</taxon>
        <taxon>Spiralia</taxon>
        <taxon>Lophotrochozoa</taxon>
        <taxon>Mollusca</taxon>
        <taxon>Gastropoda</taxon>
        <taxon>Heterobranchia</taxon>
        <taxon>Euthyneura</taxon>
        <taxon>Panpulmonata</taxon>
        <taxon>Eupulmonata</taxon>
        <taxon>Stylommatophora</taxon>
        <taxon>Helicina</taxon>
        <taxon>Arionoidea</taxon>
        <taxon>Arionidae</taxon>
        <taxon>Arion</taxon>
    </lineage>
</organism>
<protein>
    <submittedName>
        <fullName evidence="1">Uncharacterized protein</fullName>
    </submittedName>
</protein>